<dbReference type="InterPro" id="IPR011009">
    <property type="entry name" value="Kinase-like_dom_sf"/>
</dbReference>
<dbReference type="PANTHER" id="PTHR44167">
    <property type="entry name" value="OVARIAN-SPECIFIC SERINE/THREONINE-PROTEIN KINASE LOK-RELATED"/>
    <property type="match status" value="1"/>
</dbReference>
<feature type="domain" description="Protein kinase" evidence="2">
    <location>
        <begin position="217"/>
        <end position="594"/>
    </location>
</feature>
<dbReference type="Proteomes" id="UP000078555">
    <property type="component" value="Unassembled WGS sequence"/>
</dbReference>
<feature type="compositionally biased region" description="Polar residues" evidence="1">
    <location>
        <begin position="150"/>
        <end position="163"/>
    </location>
</feature>
<dbReference type="SUPFAM" id="SSF56112">
    <property type="entry name" value="Protein kinase-like (PK-like)"/>
    <property type="match status" value="1"/>
</dbReference>
<organism evidence="4 5">
    <name type="scientific">Plasmodium ovale wallikeri</name>
    <dbReference type="NCBI Taxonomy" id="864142"/>
    <lineage>
        <taxon>Eukaryota</taxon>
        <taxon>Sar</taxon>
        <taxon>Alveolata</taxon>
        <taxon>Apicomplexa</taxon>
        <taxon>Aconoidasida</taxon>
        <taxon>Haemosporida</taxon>
        <taxon>Plasmodiidae</taxon>
        <taxon>Plasmodium</taxon>
        <taxon>Plasmodium (Plasmodium)</taxon>
    </lineage>
</organism>
<dbReference type="Proteomes" id="UP000078550">
    <property type="component" value="Unassembled WGS sequence"/>
</dbReference>
<dbReference type="SMART" id="SM00220">
    <property type="entry name" value="S_TKc"/>
    <property type="match status" value="1"/>
</dbReference>
<keyword evidence="4" id="KW-0723">Serine/threonine-protein kinase</keyword>
<dbReference type="GO" id="GO:0005634">
    <property type="term" value="C:nucleus"/>
    <property type="evidence" value="ECO:0007669"/>
    <property type="project" value="TreeGrafter"/>
</dbReference>
<dbReference type="GO" id="GO:0044773">
    <property type="term" value="P:mitotic DNA damage checkpoint signaling"/>
    <property type="evidence" value="ECO:0007669"/>
    <property type="project" value="TreeGrafter"/>
</dbReference>
<reference evidence="6" key="1">
    <citation type="submission" date="2016-05" db="EMBL/GenBank/DDBJ databases">
        <authorList>
            <person name="Naeem R."/>
        </authorList>
    </citation>
    <scope>NUCLEOTIDE SEQUENCE [LARGE SCALE GENOMIC DNA]</scope>
</reference>
<dbReference type="GO" id="GO:0004674">
    <property type="term" value="F:protein serine/threonine kinase activity"/>
    <property type="evidence" value="ECO:0007669"/>
    <property type="project" value="UniProtKB-KW"/>
</dbReference>
<dbReference type="EMBL" id="FLRD01000058">
    <property type="protein sequence ID" value="SBT33718.1"/>
    <property type="molecule type" value="Genomic_DNA"/>
</dbReference>
<evidence type="ECO:0000259" key="2">
    <source>
        <dbReference type="PROSITE" id="PS50011"/>
    </source>
</evidence>
<evidence type="ECO:0000256" key="1">
    <source>
        <dbReference type="SAM" id="MobiDB-lite"/>
    </source>
</evidence>
<sequence>MSVYVQKKFLRKYREDTNCMSDSLVGNCTERQERRERYSTRHMGWLSDPEVEYSWRRKLDRWVFMFSNEEILASGTVRINPVGNYYEDAHVSRSRRRVPARKRAKCDLRKKQSAGEVFTIVSYDYIRLIREGKMVKRVMRMREGKRKESGMSNSDEFSEGASNSEYADCAEHEEYAEEAEEAEKEELLRSIEREEIPKKISTEMNIEGEYTLQSKHYKRVDIIFVKKYSTKKKKYIMKKIIKKVYKHPKESIFNPFLNSYICFENLVKLEKRLTQHLVHENVVKIESCFYDNENVVALYKYGGVPLMKWNKRKRVFQFEGGKCTVGRKGMSHWASPYSGIHDWEKRSKEKGVDGRVECGEMWRQGRYVSDGTTVRVPSWILFRRRKEMERKTRKRVGSIRVYPEYLIAEILRQLLKVCLYLHQQKIYHSDIKPSNIVVRNIKKKNLNTIFFCKKMNRWCIRSHGKTVKKNVIIKIIDFEYSQKYYNNKANIGGTTSLFKPLEDFKNVRINVCTKIVWVIGITLFMLSTGIHPFSTINNDMHIFFLIKNKHFRIRRLLRKYSYFSDSFKDLLQRMLHVNCNKRISLFELFLHPFALFG</sequence>
<keyword evidence="4" id="KW-0808">Transferase</keyword>
<keyword evidence="4" id="KW-0418">Kinase</keyword>
<dbReference type="GO" id="GO:0005737">
    <property type="term" value="C:cytoplasm"/>
    <property type="evidence" value="ECO:0007669"/>
    <property type="project" value="TreeGrafter"/>
</dbReference>
<dbReference type="PROSITE" id="PS00108">
    <property type="entry name" value="PROTEIN_KINASE_ST"/>
    <property type="match status" value="1"/>
</dbReference>
<dbReference type="InterPro" id="IPR000719">
    <property type="entry name" value="Prot_kinase_dom"/>
</dbReference>
<dbReference type="AlphaFoldDB" id="A0A1A8YRM8"/>
<dbReference type="PROSITE" id="PS50011">
    <property type="entry name" value="PROTEIN_KINASE_DOM"/>
    <property type="match status" value="1"/>
</dbReference>
<feature type="region of interest" description="Disordered" evidence="1">
    <location>
        <begin position="144"/>
        <end position="163"/>
    </location>
</feature>
<keyword evidence="6" id="KW-1185">Reference proteome</keyword>
<proteinExistence type="predicted"/>
<gene>
    <name evidence="3" type="ORF">POVWA1_018670</name>
    <name evidence="4" type="ORF">POVWA2_018560</name>
</gene>
<dbReference type="Gene3D" id="1.10.510.10">
    <property type="entry name" value="Transferase(Phosphotransferase) domain 1"/>
    <property type="match status" value="1"/>
</dbReference>
<evidence type="ECO:0000313" key="4">
    <source>
        <dbReference type="EMBL" id="SBT34157.1"/>
    </source>
</evidence>
<dbReference type="GO" id="GO:0005524">
    <property type="term" value="F:ATP binding"/>
    <property type="evidence" value="ECO:0007669"/>
    <property type="project" value="InterPro"/>
</dbReference>
<protein>
    <submittedName>
        <fullName evidence="4">Serine/threonine protein kinase, putative</fullName>
    </submittedName>
</protein>
<dbReference type="InterPro" id="IPR008271">
    <property type="entry name" value="Ser/Thr_kinase_AS"/>
</dbReference>
<evidence type="ECO:0000313" key="5">
    <source>
        <dbReference type="Proteomes" id="UP000078550"/>
    </source>
</evidence>
<evidence type="ECO:0000313" key="3">
    <source>
        <dbReference type="EMBL" id="SBT33718.1"/>
    </source>
</evidence>
<reference evidence="4" key="3">
    <citation type="submission" date="2016-05" db="EMBL/GenBank/DDBJ databases">
        <authorList>
            <person name="Lavstsen T."/>
            <person name="Jespersen J.S."/>
        </authorList>
    </citation>
    <scope>NUCLEOTIDE SEQUENCE [LARGE SCALE GENOMIC DNA]</scope>
</reference>
<dbReference type="Pfam" id="PF00069">
    <property type="entry name" value="Pkinase"/>
    <property type="match status" value="1"/>
</dbReference>
<evidence type="ECO:0000313" key="6">
    <source>
        <dbReference type="Proteomes" id="UP000078555"/>
    </source>
</evidence>
<name>A0A1A8YRM8_PLAOA</name>
<dbReference type="PANTHER" id="PTHR44167:SF24">
    <property type="entry name" value="SERINE_THREONINE-PROTEIN KINASE CHK2"/>
    <property type="match status" value="1"/>
</dbReference>
<reference evidence="5" key="2">
    <citation type="submission" date="2016-05" db="EMBL/GenBank/DDBJ databases">
        <authorList>
            <person name="Naeem Raeece"/>
        </authorList>
    </citation>
    <scope>NUCLEOTIDE SEQUENCE [LARGE SCALE GENOMIC DNA]</scope>
</reference>
<accession>A0A1A8YRM8</accession>
<dbReference type="EMBL" id="FLRE01000070">
    <property type="protein sequence ID" value="SBT34157.1"/>
    <property type="molecule type" value="Genomic_DNA"/>
</dbReference>